<organism evidence="1 2">
    <name type="scientific">Peribacillus simplex</name>
    <dbReference type="NCBI Taxonomy" id="1478"/>
    <lineage>
        <taxon>Bacteria</taxon>
        <taxon>Bacillati</taxon>
        <taxon>Bacillota</taxon>
        <taxon>Bacilli</taxon>
        <taxon>Bacillales</taxon>
        <taxon>Bacillaceae</taxon>
        <taxon>Peribacillus</taxon>
    </lineage>
</organism>
<dbReference type="EMBL" id="CAKKMG010000075">
    <property type="protein sequence ID" value="CAH0281373.1"/>
    <property type="molecule type" value="Genomic_DNA"/>
</dbReference>
<protein>
    <submittedName>
        <fullName evidence="1">Uncharacterized protein</fullName>
    </submittedName>
</protein>
<proteinExistence type="predicted"/>
<sequence length="36" mass="4128">MFVLNASEDIKIMPVVEYIGFASLIFPKIFATFPDY</sequence>
<gene>
    <name evidence="1" type="ORF">SRABI133_03961</name>
</gene>
<name>A0A9W4L1C8_9BACI</name>
<comment type="caution">
    <text evidence="1">The sequence shown here is derived from an EMBL/GenBank/DDBJ whole genome shotgun (WGS) entry which is preliminary data.</text>
</comment>
<accession>A0A9W4L1C8</accession>
<reference evidence="1" key="1">
    <citation type="submission" date="2021-11" db="EMBL/GenBank/DDBJ databases">
        <authorList>
            <person name="Bulgarelli D."/>
        </authorList>
    </citation>
    <scope>NUCLEOTIDE SEQUENCE</scope>
    <source>
        <strain evidence="1">Bi133</strain>
    </source>
</reference>
<dbReference type="Proteomes" id="UP000789326">
    <property type="component" value="Unassembled WGS sequence"/>
</dbReference>
<evidence type="ECO:0000313" key="2">
    <source>
        <dbReference type="Proteomes" id="UP000789326"/>
    </source>
</evidence>
<dbReference type="AlphaFoldDB" id="A0A9W4L1C8"/>
<evidence type="ECO:0000313" key="1">
    <source>
        <dbReference type="EMBL" id="CAH0281373.1"/>
    </source>
</evidence>